<dbReference type="InterPro" id="IPR007630">
    <property type="entry name" value="RNA_pol_sigma70_r4"/>
</dbReference>
<name>A0ABV0KT03_9CYAN</name>
<dbReference type="SUPFAM" id="SSF88659">
    <property type="entry name" value="Sigma3 and sigma4 domains of RNA polymerase sigma factors"/>
    <property type="match status" value="1"/>
</dbReference>
<dbReference type="EMBL" id="JAMPLM010000063">
    <property type="protein sequence ID" value="MEP1062378.1"/>
    <property type="molecule type" value="Genomic_DNA"/>
</dbReference>
<evidence type="ECO:0000256" key="5">
    <source>
        <dbReference type="SAM" id="MobiDB-lite"/>
    </source>
</evidence>
<proteinExistence type="predicted"/>
<evidence type="ECO:0000313" key="8">
    <source>
        <dbReference type="Proteomes" id="UP001476950"/>
    </source>
</evidence>
<organism evidence="7 8">
    <name type="scientific">Stenomitos frigidus AS-A4</name>
    <dbReference type="NCBI Taxonomy" id="2933935"/>
    <lineage>
        <taxon>Bacteria</taxon>
        <taxon>Bacillati</taxon>
        <taxon>Cyanobacteriota</taxon>
        <taxon>Cyanophyceae</taxon>
        <taxon>Leptolyngbyales</taxon>
        <taxon>Leptolyngbyaceae</taxon>
        <taxon>Stenomitos</taxon>
    </lineage>
</organism>
<feature type="region of interest" description="Disordered" evidence="5">
    <location>
        <begin position="64"/>
        <end position="104"/>
    </location>
</feature>
<dbReference type="InterPro" id="IPR014284">
    <property type="entry name" value="RNA_pol_sigma-70_dom"/>
</dbReference>
<keyword evidence="2" id="KW-0731">Sigma factor</keyword>
<reference evidence="7 8" key="1">
    <citation type="submission" date="2022-04" db="EMBL/GenBank/DDBJ databases">
        <title>Positive selection, recombination, and allopatry shape intraspecific diversity of widespread and dominant cyanobacteria.</title>
        <authorList>
            <person name="Wei J."/>
            <person name="Shu W."/>
            <person name="Hu C."/>
        </authorList>
    </citation>
    <scope>NUCLEOTIDE SEQUENCE [LARGE SCALE GENOMIC DNA]</scope>
    <source>
        <strain evidence="7 8">AS-A4</strain>
    </source>
</reference>
<comment type="caution">
    <text evidence="7">The sequence shown here is derived from an EMBL/GenBank/DDBJ whole genome shotgun (WGS) entry which is preliminary data.</text>
</comment>
<gene>
    <name evidence="7" type="ORF">NDI38_28805</name>
</gene>
<dbReference type="RefSeq" id="WP_190447080.1">
    <property type="nucleotide sequence ID" value="NZ_JAMPLM010000063.1"/>
</dbReference>
<keyword evidence="3" id="KW-0238">DNA-binding</keyword>
<protein>
    <submittedName>
        <fullName evidence="7">Sigma-70 family RNA polymerase sigma factor</fullName>
    </submittedName>
</protein>
<dbReference type="NCBIfam" id="TIGR02937">
    <property type="entry name" value="sigma70-ECF"/>
    <property type="match status" value="1"/>
</dbReference>
<accession>A0ABV0KT03</accession>
<feature type="compositionally biased region" description="Basic and acidic residues" evidence="5">
    <location>
        <begin position="64"/>
        <end position="77"/>
    </location>
</feature>
<dbReference type="PANTHER" id="PTHR30385">
    <property type="entry name" value="SIGMA FACTOR F FLAGELLAR"/>
    <property type="match status" value="1"/>
</dbReference>
<sequence length="455" mass="52313">MRSRQTLLEIFSTFLQFEEDTFRGWATDARLRRSMQSRLEQPDEATASEQVWVTYWHKRWRQEAGEDRETQRHRDAGTQRSGNAEVRGRRGTGTFTPHPTPHTLHPSPLSLNHLSAYLQESCYWSAQRIVAQLHQSQQRLSDCFQVAIVAVPKVLNAFDSDQLPSLKTYASQAFSNTIRDDLRRRREADRCNDWGLLLKLSRKQLTEALQNAGLGSDDIDRYLLAWTCFEAVYLPRKAPGLRQLAAPDRPTWTAITDRYNQQRQQLTSPGADCTPETLERWLLSCVSRVRAYLYPRVTSLNAPKPGQDAGELQDDVPDRDRDSLLADLINAEETQARQAQQHQINAVLQKSLAKLDPTMQELLQHYYQAGLTQQQIAQQFAVQQYTVSRKLTKARETLLFALTHWSQETLHISPTSAVVKSMSAILEEWLQIHYQVHDSHAGKTSPDRDFSQEYL</sequence>
<keyword evidence="1" id="KW-0805">Transcription regulation</keyword>
<dbReference type="Proteomes" id="UP001476950">
    <property type="component" value="Unassembled WGS sequence"/>
</dbReference>
<evidence type="ECO:0000313" key="7">
    <source>
        <dbReference type="EMBL" id="MEP1062378.1"/>
    </source>
</evidence>
<evidence type="ECO:0000259" key="6">
    <source>
        <dbReference type="Pfam" id="PF04545"/>
    </source>
</evidence>
<keyword evidence="4" id="KW-0804">Transcription</keyword>
<dbReference type="Pfam" id="PF04545">
    <property type="entry name" value="Sigma70_r4"/>
    <property type="match status" value="1"/>
</dbReference>
<keyword evidence="8" id="KW-1185">Reference proteome</keyword>
<evidence type="ECO:0000256" key="2">
    <source>
        <dbReference type="ARBA" id="ARBA00023082"/>
    </source>
</evidence>
<evidence type="ECO:0000256" key="1">
    <source>
        <dbReference type="ARBA" id="ARBA00023015"/>
    </source>
</evidence>
<dbReference type="PANTHER" id="PTHR30385:SF7">
    <property type="entry name" value="RNA POLYMERASE SIGMA FACTOR FLIA"/>
    <property type="match status" value="1"/>
</dbReference>
<dbReference type="InterPro" id="IPR013324">
    <property type="entry name" value="RNA_pol_sigma_r3/r4-like"/>
</dbReference>
<dbReference type="Gene3D" id="1.10.10.60">
    <property type="entry name" value="Homeodomain-like"/>
    <property type="match status" value="1"/>
</dbReference>
<feature type="domain" description="RNA polymerase sigma-70 region 4" evidence="6">
    <location>
        <begin position="352"/>
        <end position="398"/>
    </location>
</feature>
<evidence type="ECO:0000256" key="3">
    <source>
        <dbReference type="ARBA" id="ARBA00023125"/>
    </source>
</evidence>
<evidence type="ECO:0000256" key="4">
    <source>
        <dbReference type="ARBA" id="ARBA00023163"/>
    </source>
</evidence>